<reference evidence="2" key="1">
    <citation type="journal article" date="2020" name="Phytopathology">
        <title>Genome Sequence Resources of Colletotrichum truncatum, C. plurivorum, C. musicola, and C. sojae: Four Species Pathogenic to Soybean (Glycine max).</title>
        <authorList>
            <person name="Rogerio F."/>
            <person name="Boufleur T.R."/>
            <person name="Ciampi-Guillardi M."/>
            <person name="Sukno S.A."/>
            <person name="Thon M.R."/>
            <person name="Massola Junior N.S."/>
            <person name="Baroncelli R."/>
        </authorList>
    </citation>
    <scope>NUCLEOTIDE SEQUENCE</scope>
    <source>
        <strain evidence="2">LFN0074</strain>
    </source>
</reference>
<name>A0A8H6NNI1_9PEZI</name>
<evidence type="ECO:0000256" key="1">
    <source>
        <dbReference type="SAM" id="MobiDB-lite"/>
    </source>
</evidence>
<keyword evidence="3" id="KW-1185">Reference proteome</keyword>
<proteinExistence type="predicted"/>
<dbReference type="Proteomes" id="UP000639643">
    <property type="component" value="Unassembled WGS sequence"/>
</dbReference>
<comment type="caution">
    <text evidence="2">The sequence shown here is derived from an EMBL/GenBank/DDBJ whole genome shotgun (WGS) entry which is preliminary data.</text>
</comment>
<dbReference type="AlphaFoldDB" id="A0A8H6NNI1"/>
<feature type="region of interest" description="Disordered" evidence="1">
    <location>
        <begin position="48"/>
        <end position="131"/>
    </location>
</feature>
<evidence type="ECO:0000313" key="3">
    <source>
        <dbReference type="Proteomes" id="UP000639643"/>
    </source>
</evidence>
<protein>
    <submittedName>
        <fullName evidence="2">Uncharacterized protein</fullName>
    </submittedName>
</protein>
<dbReference type="EMBL" id="WIGM01000112">
    <property type="protein sequence ID" value="KAF6839523.1"/>
    <property type="molecule type" value="Genomic_DNA"/>
</dbReference>
<sequence length="131" mass="14094">MNCGVEAANTRVKVERLLLDETLQRTLSNSGRKVIEALGIQTVGRCIDGESDRKSKRRGTGCERNANDAGLVPVDNDARILGRHGVGDDGAGRSESAMKSTYGDDQPKSHVVADRFTASPDGSGRDRWLVP</sequence>
<organism evidence="2 3">
    <name type="scientific">Colletotrichum musicola</name>
    <dbReference type="NCBI Taxonomy" id="2175873"/>
    <lineage>
        <taxon>Eukaryota</taxon>
        <taxon>Fungi</taxon>
        <taxon>Dikarya</taxon>
        <taxon>Ascomycota</taxon>
        <taxon>Pezizomycotina</taxon>
        <taxon>Sordariomycetes</taxon>
        <taxon>Hypocreomycetidae</taxon>
        <taxon>Glomerellales</taxon>
        <taxon>Glomerellaceae</taxon>
        <taxon>Colletotrichum</taxon>
        <taxon>Colletotrichum orchidearum species complex</taxon>
    </lineage>
</organism>
<feature type="compositionally biased region" description="Basic and acidic residues" evidence="1">
    <location>
        <begin position="76"/>
        <end position="92"/>
    </location>
</feature>
<evidence type="ECO:0000313" key="2">
    <source>
        <dbReference type="EMBL" id="KAF6839523.1"/>
    </source>
</evidence>
<accession>A0A8H6NNI1</accession>
<gene>
    <name evidence="2" type="ORF">CMUS01_04233</name>
</gene>